<evidence type="ECO:0000313" key="1">
    <source>
        <dbReference type="EMBL" id="CRK88808.1"/>
    </source>
</evidence>
<reference evidence="1 2" key="1">
    <citation type="submission" date="2015-04" db="EMBL/GenBank/DDBJ databases">
        <authorList>
            <person name="Syromyatnikov M.Y."/>
            <person name="Popov V.N."/>
        </authorList>
    </citation>
    <scope>NUCLEOTIDE SEQUENCE [LARGE SCALE GENOMIC DNA]</scope>
</reference>
<dbReference type="AlphaFoldDB" id="A0A1J1HL68"/>
<dbReference type="EMBL" id="CVRI01000010">
    <property type="protein sequence ID" value="CRK88808.1"/>
    <property type="molecule type" value="Genomic_DNA"/>
</dbReference>
<protein>
    <submittedName>
        <fullName evidence="1">CLUMA_CG002826, isoform A</fullName>
    </submittedName>
</protein>
<name>A0A1J1HL68_9DIPT</name>
<organism evidence="1 2">
    <name type="scientific">Clunio marinus</name>
    <dbReference type="NCBI Taxonomy" id="568069"/>
    <lineage>
        <taxon>Eukaryota</taxon>
        <taxon>Metazoa</taxon>
        <taxon>Ecdysozoa</taxon>
        <taxon>Arthropoda</taxon>
        <taxon>Hexapoda</taxon>
        <taxon>Insecta</taxon>
        <taxon>Pterygota</taxon>
        <taxon>Neoptera</taxon>
        <taxon>Endopterygota</taxon>
        <taxon>Diptera</taxon>
        <taxon>Nematocera</taxon>
        <taxon>Chironomoidea</taxon>
        <taxon>Chironomidae</taxon>
        <taxon>Clunio</taxon>
    </lineage>
</organism>
<proteinExistence type="predicted"/>
<gene>
    <name evidence="1" type="ORF">CLUMA_CG002826</name>
</gene>
<accession>A0A1J1HL68</accession>
<keyword evidence="2" id="KW-1185">Reference proteome</keyword>
<sequence>MVSNFLRKVPQSLIDDFINTLDEIITYIINEAIQMFSVAVSLCDTRQLIRRKKFGTLHNDINFNKPKEIFLICLHHIFTLNIFELKANFSPAEIADECRKQYDSQK</sequence>
<evidence type="ECO:0000313" key="2">
    <source>
        <dbReference type="Proteomes" id="UP000183832"/>
    </source>
</evidence>
<dbReference type="Proteomes" id="UP000183832">
    <property type="component" value="Unassembled WGS sequence"/>
</dbReference>